<feature type="domain" description="TGF-beta family profile" evidence="11">
    <location>
        <begin position="1"/>
        <end position="104"/>
    </location>
</feature>
<dbReference type="SUPFAM" id="SSF57501">
    <property type="entry name" value="Cystine-knot cytokines"/>
    <property type="match status" value="1"/>
</dbReference>
<dbReference type="InterPro" id="IPR029034">
    <property type="entry name" value="Cystine-knot_cytokine"/>
</dbReference>
<sequence length="104" mass="11609">LCQRRKLTVDFNEIGWGEWIISPKTFEAQYCAGRCPFPLTKELNPTNHATIQSIVHAIGGHPEVPAPCCVPDVLSSLTLLYFDDNRNVVLKNYPSMTAESCACR</sequence>
<dbReference type="InterPro" id="IPR001839">
    <property type="entry name" value="TGF-b_C"/>
</dbReference>
<keyword evidence="4" id="KW-0964">Secreted</keyword>
<dbReference type="FunFam" id="2.10.90.10:FF:000008">
    <property type="entry name" value="Bone morphogenetic protein 3"/>
    <property type="match status" value="1"/>
</dbReference>
<dbReference type="OrthoDB" id="5987191at2759"/>
<feature type="non-terminal residue" evidence="12">
    <location>
        <position position="104"/>
    </location>
</feature>
<keyword evidence="5" id="KW-0165">Cleavage on pair of basic residues</keyword>
<dbReference type="InParanoid" id="E9H260"/>
<evidence type="ECO:0000256" key="2">
    <source>
        <dbReference type="ARBA" id="ARBA00006656"/>
    </source>
</evidence>
<dbReference type="GO" id="GO:0008083">
    <property type="term" value="F:growth factor activity"/>
    <property type="evidence" value="ECO:0007669"/>
    <property type="project" value="UniProtKB-KW"/>
</dbReference>
<keyword evidence="9" id="KW-0325">Glycoprotein</keyword>
<dbReference type="PANTHER" id="PTHR11848">
    <property type="entry name" value="TGF-BETA FAMILY"/>
    <property type="match status" value="1"/>
</dbReference>
<evidence type="ECO:0000256" key="3">
    <source>
        <dbReference type="ARBA" id="ARBA00022514"/>
    </source>
</evidence>
<dbReference type="GO" id="GO:0005615">
    <property type="term" value="C:extracellular space"/>
    <property type="evidence" value="ECO:0007669"/>
    <property type="project" value="UniProtKB-KW"/>
</dbReference>
<dbReference type="HOGENOM" id="CLU_020515_9_1_1"/>
<dbReference type="STRING" id="6669.E9H260"/>
<evidence type="ECO:0000256" key="8">
    <source>
        <dbReference type="ARBA" id="ARBA00023157"/>
    </source>
</evidence>
<dbReference type="InterPro" id="IPR015615">
    <property type="entry name" value="TGF-beta-rel"/>
</dbReference>
<dbReference type="KEGG" id="dpx:DAPPUDRAFT_346933"/>
<protein>
    <submittedName>
        <fullName evidence="12">Decapentaplegic-like protein</fullName>
    </submittedName>
</protein>
<evidence type="ECO:0000259" key="11">
    <source>
        <dbReference type="PROSITE" id="PS51362"/>
    </source>
</evidence>
<evidence type="ECO:0000256" key="4">
    <source>
        <dbReference type="ARBA" id="ARBA00022525"/>
    </source>
</evidence>
<evidence type="ECO:0000256" key="5">
    <source>
        <dbReference type="ARBA" id="ARBA00022685"/>
    </source>
</evidence>
<dbReference type="GO" id="GO:0005125">
    <property type="term" value="F:cytokine activity"/>
    <property type="evidence" value="ECO:0007669"/>
    <property type="project" value="UniProtKB-KW"/>
</dbReference>
<keyword evidence="6" id="KW-0732">Signal</keyword>
<dbReference type="PROSITE" id="PS51362">
    <property type="entry name" value="TGF_BETA_2"/>
    <property type="match status" value="1"/>
</dbReference>
<evidence type="ECO:0000256" key="1">
    <source>
        <dbReference type="ARBA" id="ARBA00004613"/>
    </source>
</evidence>
<dbReference type="SMART" id="SM00204">
    <property type="entry name" value="TGFB"/>
    <property type="match status" value="1"/>
</dbReference>
<evidence type="ECO:0000256" key="6">
    <source>
        <dbReference type="ARBA" id="ARBA00022729"/>
    </source>
</evidence>
<dbReference type="Proteomes" id="UP000000305">
    <property type="component" value="Unassembled WGS sequence"/>
</dbReference>
<gene>
    <name evidence="12" type="primary">DPP3</name>
    <name evidence="12" type="ORF">DAPPUDRAFT_346933</name>
</gene>
<proteinExistence type="inferred from homology"/>
<keyword evidence="8" id="KW-1015">Disulfide bond</keyword>
<comment type="subcellular location">
    <subcellularLocation>
        <location evidence="1">Secreted</location>
    </subcellularLocation>
</comment>
<evidence type="ECO:0000256" key="9">
    <source>
        <dbReference type="ARBA" id="ARBA00023180"/>
    </source>
</evidence>
<evidence type="ECO:0000256" key="7">
    <source>
        <dbReference type="ARBA" id="ARBA00023030"/>
    </source>
</evidence>
<dbReference type="OMA" id="TEMCETC"/>
<dbReference type="Gene3D" id="2.10.90.10">
    <property type="entry name" value="Cystine-knot cytokines"/>
    <property type="match status" value="1"/>
</dbReference>
<dbReference type="AlphaFoldDB" id="E9H260"/>
<evidence type="ECO:0000313" key="13">
    <source>
        <dbReference type="Proteomes" id="UP000000305"/>
    </source>
</evidence>
<name>E9H260_DAPPU</name>
<accession>E9H260</accession>
<dbReference type="PROSITE" id="PS00250">
    <property type="entry name" value="TGF_BETA_1"/>
    <property type="match status" value="1"/>
</dbReference>
<keyword evidence="13" id="KW-1185">Reference proteome</keyword>
<evidence type="ECO:0000313" key="12">
    <source>
        <dbReference type="EMBL" id="EFX74191.1"/>
    </source>
</evidence>
<evidence type="ECO:0000256" key="10">
    <source>
        <dbReference type="RuleBase" id="RU000354"/>
    </source>
</evidence>
<reference evidence="12 13" key="1">
    <citation type="journal article" date="2011" name="Science">
        <title>The ecoresponsive genome of Daphnia pulex.</title>
        <authorList>
            <person name="Colbourne J.K."/>
            <person name="Pfrender M.E."/>
            <person name="Gilbert D."/>
            <person name="Thomas W.K."/>
            <person name="Tucker A."/>
            <person name="Oakley T.H."/>
            <person name="Tokishita S."/>
            <person name="Aerts A."/>
            <person name="Arnold G.J."/>
            <person name="Basu M.K."/>
            <person name="Bauer D.J."/>
            <person name="Caceres C.E."/>
            <person name="Carmel L."/>
            <person name="Casola C."/>
            <person name="Choi J.H."/>
            <person name="Detter J.C."/>
            <person name="Dong Q."/>
            <person name="Dusheyko S."/>
            <person name="Eads B.D."/>
            <person name="Frohlich T."/>
            <person name="Geiler-Samerotte K.A."/>
            <person name="Gerlach D."/>
            <person name="Hatcher P."/>
            <person name="Jogdeo S."/>
            <person name="Krijgsveld J."/>
            <person name="Kriventseva E.V."/>
            <person name="Kultz D."/>
            <person name="Laforsch C."/>
            <person name="Lindquist E."/>
            <person name="Lopez J."/>
            <person name="Manak J.R."/>
            <person name="Muller J."/>
            <person name="Pangilinan J."/>
            <person name="Patwardhan R.P."/>
            <person name="Pitluck S."/>
            <person name="Pritham E.J."/>
            <person name="Rechtsteiner A."/>
            <person name="Rho M."/>
            <person name="Rogozin I.B."/>
            <person name="Sakarya O."/>
            <person name="Salamov A."/>
            <person name="Schaack S."/>
            <person name="Shapiro H."/>
            <person name="Shiga Y."/>
            <person name="Skalitzky C."/>
            <person name="Smith Z."/>
            <person name="Souvorov A."/>
            <person name="Sung W."/>
            <person name="Tang Z."/>
            <person name="Tsuchiya D."/>
            <person name="Tu H."/>
            <person name="Vos H."/>
            <person name="Wang M."/>
            <person name="Wolf Y.I."/>
            <person name="Yamagata H."/>
            <person name="Yamada T."/>
            <person name="Ye Y."/>
            <person name="Shaw J.R."/>
            <person name="Andrews J."/>
            <person name="Crease T.J."/>
            <person name="Tang H."/>
            <person name="Lucas S.M."/>
            <person name="Robertson H.M."/>
            <person name="Bork P."/>
            <person name="Koonin E.V."/>
            <person name="Zdobnov E.M."/>
            <person name="Grigoriev I.V."/>
            <person name="Lynch M."/>
            <person name="Boore J.L."/>
        </authorList>
    </citation>
    <scope>NUCLEOTIDE SEQUENCE [LARGE SCALE GENOMIC DNA]</scope>
</reference>
<keyword evidence="7 10" id="KW-0339">Growth factor</keyword>
<comment type="similarity">
    <text evidence="2 10">Belongs to the TGF-beta family.</text>
</comment>
<dbReference type="PRINTS" id="PR00669">
    <property type="entry name" value="INHIBINA"/>
</dbReference>
<dbReference type="PhylomeDB" id="E9H260"/>
<dbReference type="CDD" id="cd13763">
    <property type="entry name" value="TGF_beta_BMP3_like"/>
    <property type="match status" value="1"/>
</dbReference>
<keyword evidence="3" id="KW-0202">Cytokine</keyword>
<organism evidence="12 13">
    <name type="scientific">Daphnia pulex</name>
    <name type="common">Water flea</name>
    <dbReference type="NCBI Taxonomy" id="6669"/>
    <lineage>
        <taxon>Eukaryota</taxon>
        <taxon>Metazoa</taxon>
        <taxon>Ecdysozoa</taxon>
        <taxon>Arthropoda</taxon>
        <taxon>Crustacea</taxon>
        <taxon>Branchiopoda</taxon>
        <taxon>Diplostraca</taxon>
        <taxon>Cladocera</taxon>
        <taxon>Anomopoda</taxon>
        <taxon>Daphniidae</taxon>
        <taxon>Daphnia</taxon>
    </lineage>
</organism>
<dbReference type="eggNOG" id="KOG3900">
    <property type="taxonomic scope" value="Eukaryota"/>
</dbReference>
<dbReference type="InterPro" id="IPR017948">
    <property type="entry name" value="TGFb_CS"/>
</dbReference>
<dbReference type="EMBL" id="GL732585">
    <property type="protein sequence ID" value="EFX74191.1"/>
    <property type="molecule type" value="Genomic_DNA"/>
</dbReference>
<dbReference type="PANTHER" id="PTHR11848:SF270">
    <property type="entry name" value="BONE MORPHOGENETIC PROTEIN 3-LIKE"/>
    <property type="match status" value="1"/>
</dbReference>
<dbReference type="Pfam" id="PF00019">
    <property type="entry name" value="TGF_beta"/>
    <property type="match status" value="1"/>
</dbReference>